<accession>A0A5C7FFL0</accession>
<evidence type="ECO:0000256" key="2">
    <source>
        <dbReference type="ARBA" id="ARBA00022670"/>
    </source>
</evidence>
<feature type="region of interest" description="Disordered" evidence="9">
    <location>
        <begin position="180"/>
        <end position="214"/>
    </location>
</feature>
<dbReference type="OrthoDB" id="9782620at2"/>
<evidence type="ECO:0000313" key="10">
    <source>
        <dbReference type="EMBL" id="WWD80886.1"/>
    </source>
</evidence>
<dbReference type="GO" id="GO:0006508">
    <property type="term" value="P:proteolysis"/>
    <property type="evidence" value="ECO:0007669"/>
    <property type="project" value="UniProtKB-KW"/>
</dbReference>
<dbReference type="KEGG" id="ahal:FTX54_004815"/>
<evidence type="ECO:0000256" key="5">
    <source>
        <dbReference type="ARBA" id="ARBA00023124"/>
    </source>
</evidence>
<dbReference type="Pfam" id="PF02586">
    <property type="entry name" value="SRAP"/>
    <property type="match status" value="1"/>
</dbReference>
<protein>
    <recommendedName>
        <fullName evidence="8">Abasic site processing protein</fullName>
        <ecNumber evidence="8">3.4.-.-</ecNumber>
    </recommendedName>
</protein>
<keyword evidence="4 8" id="KW-0378">Hydrolase</keyword>
<dbReference type="SUPFAM" id="SSF143081">
    <property type="entry name" value="BB1717-like"/>
    <property type="match status" value="1"/>
</dbReference>
<dbReference type="InterPro" id="IPR036590">
    <property type="entry name" value="SRAP-like"/>
</dbReference>
<evidence type="ECO:0000256" key="3">
    <source>
        <dbReference type="ARBA" id="ARBA00022763"/>
    </source>
</evidence>
<name>A0A5C7FFL0_9BACI</name>
<reference evidence="10 11" key="1">
    <citation type="submission" date="2024-01" db="EMBL/GenBank/DDBJ databases">
        <title>Complete Genome Sequence of Alkalicoccus halolimnae BZ-SZ-XJ29T, a Moderately Halophilic Bacterium Isolated from a Salt Lake.</title>
        <authorList>
            <person name="Zhao B."/>
        </authorList>
    </citation>
    <scope>NUCLEOTIDE SEQUENCE [LARGE SCALE GENOMIC DNA]</scope>
    <source>
        <strain evidence="10 11">BZ-SZ-XJ29</strain>
    </source>
</reference>
<evidence type="ECO:0000256" key="6">
    <source>
        <dbReference type="ARBA" id="ARBA00023125"/>
    </source>
</evidence>
<keyword evidence="2 8" id="KW-0645">Protease</keyword>
<sequence>MCGRFTLTATLDEVKQALEADILKTEQIDPNYNIAPSMEVLVLISDGSRKRLGSLTWGFTPLWIGGKRLINARAESLYSKPTFKKAVKTRRCLIPATGFYEWKNTEDGKKPYFIYHKSNELLAFAGLWQKEVDDSWSCTIVTTEASKDMEGLHHRMPLFLEGEARKEWLDPQQEDVRHLLVPPPPSDRLTMYPISTRVNRPRENDADLLKPAAD</sequence>
<dbReference type="GO" id="GO:0008233">
    <property type="term" value="F:peptidase activity"/>
    <property type="evidence" value="ECO:0007669"/>
    <property type="project" value="UniProtKB-KW"/>
</dbReference>
<comment type="similarity">
    <text evidence="1 8">Belongs to the SOS response-associated peptidase family.</text>
</comment>
<keyword evidence="3" id="KW-0227">DNA damage</keyword>
<dbReference type="Gene3D" id="3.90.1680.10">
    <property type="entry name" value="SOS response associated peptidase-like"/>
    <property type="match status" value="1"/>
</dbReference>
<evidence type="ECO:0000256" key="1">
    <source>
        <dbReference type="ARBA" id="ARBA00008136"/>
    </source>
</evidence>
<dbReference type="GO" id="GO:0003697">
    <property type="term" value="F:single-stranded DNA binding"/>
    <property type="evidence" value="ECO:0007669"/>
    <property type="project" value="InterPro"/>
</dbReference>
<keyword evidence="6" id="KW-0238">DNA-binding</keyword>
<dbReference type="GO" id="GO:0106300">
    <property type="term" value="P:protein-DNA covalent cross-linking repair"/>
    <property type="evidence" value="ECO:0007669"/>
    <property type="project" value="InterPro"/>
</dbReference>
<gene>
    <name evidence="10" type="ORF">FTX54_004815</name>
</gene>
<keyword evidence="7" id="KW-0456">Lyase</keyword>
<organism evidence="10 11">
    <name type="scientific">Alkalicoccus halolimnae</name>
    <dbReference type="NCBI Taxonomy" id="1667239"/>
    <lineage>
        <taxon>Bacteria</taxon>
        <taxon>Bacillati</taxon>
        <taxon>Bacillota</taxon>
        <taxon>Bacilli</taxon>
        <taxon>Bacillales</taxon>
        <taxon>Bacillaceae</taxon>
        <taxon>Alkalicoccus</taxon>
    </lineage>
</organism>
<evidence type="ECO:0000256" key="4">
    <source>
        <dbReference type="ARBA" id="ARBA00022801"/>
    </source>
</evidence>
<dbReference type="RefSeq" id="WP_147803196.1">
    <property type="nucleotide sequence ID" value="NZ_CP144914.1"/>
</dbReference>
<dbReference type="InterPro" id="IPR003738">
    <property type="entry name" value="SRAP"/>
</dbReference>
<dbReference type="GO" id="GO:0016829">
    <property type="term" value="F:lyase activity"/>
    <property type="evidence" value="ECO:0007669"/>
    <property type="project" value="UniProtKB-KW"/>
</dbReference>
<keyword evidence="5" id="KW-0190">Covalent protein-DNA linkage</keyword>
<keyword evidence="11" id="KW-1185">Reference proteome</keyword>
<dbReference type="EC" id="3.4.-.-" evidence="8"/>
<dbReference type="PANTHER" id="PTHR13604:SF0">
    <property type="entry name" value="ABASIC SITE PROCESSING PROTEIN HMCES"/>
    <property type="match status" value="1"/>
</dbReference>
<dbReference type="Proteomes" id="UP000321816">
    <property type="component" value="Chromosome"/>
</dbReference>
<dbReference type="PANTHER" id="PTHR13604">
    <property type="entry name" value="DC12-RELATED"/>
    <property type="match status" value="1"/>
</dbReference>
<evidence type="ECO:0000256" key="7">
    <source>
        <dbReference type="ARBA" id="ARBA00023239"/>
    </source>
</evidence>
<proteinExistence type="inferred from homology"/>
<feature type="compositionally biased region" description="Basic and acidic residues" evidence="9">
    <location>
        <begin position="200"/>
        <end position="214"/>
    </location>
</feature>
<evidence type="ECO:0000313" key="11">
    <source>
        <dbReference type="Proteomes" id="UP000321816"/>
    </source>
</evidence>
<dbReference type="AlphaFoldDB" id="A0A5C7FFL0"/>
<evidence type="ECO:0000256" key="8">
    <source>
        <dbReference type="RuleBase" id="RU364100"/>
    </source>
</evidence>
<dbReference type="EMBL" id="CP144914">
    <property type="protein sequence ID" value="WWD80886.1"/>
    <property type="molecule type" value="Genomic_DNA"/>
</dbReference>
<evidence type="ECO:0000256" key="9">
    <source>
        <dbReference type="SAM" id="MobiDB-lite"/>
    </source>
</evidence>